<dbReference type="PANTHER" id="PTHR46556">
    <property type="entry name" value="PLECKSTRIN HOMOLOGY DOMAIN-CONTAINING FAMILY M MEMBER 2"/>
    <property type="match status" value="1"/>
</dbReference>
<name>A0A8S2WVI0_9BILA</name>
<dbReference type="GO" id="GO:0032418">
    <property type="term" value="P:lysosome localization"/>
    <property type="evidence" value="ECO:0007669"/>
    <property type="project" value="TreeGrafter"/>
</dbReference>
<dbReference type="PROSITE" id="PS50003">
    <property type="entry name" value="PH_DOMAIN"/>
    <property type="match status" value="1"/>
</dbReference>
<gene>
    <name evidence="2" type="ORF">SMN809_LOCUS33320</name>
</gene>
<dbReference type="InterPro" id="IPR011993">
    <property type="entry name" value="PH-like_dom_sf"/>
</dbReference>
<dbReference type="GO" id="GO:0007030">
    <property type="term" value="P:Golgi organization"/>
    <property type="evidence" value="ECO:0007669"/>
    <property type="project" value="TreeGrafter"/>
</dbReference>
<comment type="caution">
    <text evidence="2">The sequence shown here is derived from an EMBL/GenBank/DDBJ whole genome shotgun (WGS) entry which is preliminary data.</text>
</comment>
<dbReference type="InterPro" id="IPR053015">
    <property type="entry name" value="PH_domain-containing_M2"/>
</dbReference>
<protein>
    <recommendedName>
        <fullName evidence="1">PH domain-containing protein</fullName>
    </recommendedName>
</protein>
<evidence type="ECO:0000259" key="1">
    <source>
        <dbReference type="PROSITE" id="PS50003"/>
    </source>
</evidence>
<accession>A0A8S2WVI0</accession>
<dbReference type="GO" id="GO:0032880">
    <property type="term" value="P:regulation of protein localization"/>
    <property type="evidence" value="ECO:0007669"/>
    <property type="project" value="TreeGrafter"/>
</dbReference>
<feature type="domain" description="PH" evidence="1">
    <location>
        <begin position="1"/>
        <end position="51"/>
    </location>
</feature>
<sequence>DENCQGCRRNRSTDRPHAVEIMFVNEVKLIMASKSKAEQDEWLNAIMKGLSQGRMAMKDEESSANTVPCSVMLSDEKLYVCHDEQDNALIRQLDSVKLEYVVRLLVDPECQYYCVLSIEHGNQGSKSWIFYFLFINEMVQFVKVLQQTLSNIFQIEMDVHPLTDVSFQRDCQRTANRLLRSNRPLSLIS</sequence>
<dbReference type="InterPro" id="IPR001849">
    <property type="entry name" value="PH_domain"/>
</dbReference>
<evidence type="ECO:0000313" key="3">
    <source>
        <dbReference type="Proteomes" id="UP000676336"/>
    </source>
</evidence>
<dbReference type="AlphaFoldDB" id="A0A8S2WVI0"/>
<dbReference type="PANTHER" id="PTHR46556:SF1">
    <property type="entry name" value="PLECKSTRIN HOMOLOGY DOMAIN-CONTAINING FAMILY M MEMBER 2"/>
    <property type="match status" value="1"/>
</dbReference>
<dbReference type="EMBL" id="CAJOBI010072667">
    <property type="protein sequence ID" value="CAF4465097.1"/>
    <property type="molecule type" value="Genomic_DNA"/>
</dbReference>
<dbReference type="Gene3D" id="2.30.29.30">
    <property type="entry name" value="Pleckstrin-homology domain (PH domain)/Phosphotyrosine-binding domain (PTB)"/>
    <property type="match status" value="1"/>
</dbReference>
<dbReference type="GO" id="GO:0019894">
    <property type="term" value="F:kinesin binding"/>
    <property type="evidence" value="ECO:0007669"/>
    <property type="project" value="TreeGrafter"/>
</dbReference>
<proteinExistence type="predicted"/>
<feature type="non-terminal residue" evidence="2">
    <location>
        <position position="1"/>
    </location>
</feature>
<organism evidence="2 3">
    <name type="scientific">Rotaria magnacalcarata</name>
    <dbReference type="NCBI Taxonomy" id="392030"/>
    <lineage>
        <taxon>Eukaryota</taxon>
        <taxon>Metazoa</taxon>
        <taxon>Spiralia</taxon>
        <taxon>Gnathifera</taxon>
        <taxon>Rotifera</taxon>
        <taxon>Eurotatoria</taxon>
        <taxon>Bdelloidea</taxon>
        <taxon>Philodinida</taxon>
        <taxon>Philodinidae</taxon>
        <taxon>Rotaria</taxon>
    </lineage>
</organism>
<evidence type="ECO:0000313" key="2">
    <source>
        <dbReference type="EMBL" id="CAF4465097.1"/>
    </source>
</evidence>
<reference evidence="2" key="1">
    <citation type="submission" date="2021-02" db="EMBL/GenBank/DDBJ databases">
        <authorList>
            <person name="Nowell W R."/>
        </authorList>
    </citation>
    <scope>NUCLEOTIDE SEQUENCE</scope>
</reference>
<dbReference type="GO" id="GO:0010008">
    <property type="term" value="C:endosome membrane"/>
    <property type="evidence" value="ECO:0007669"/>
    <property type="project" value="TreeGrafter"/>
</dbReference>
<dbReference type="Proteomes" id="UP000676336">
    <property type="component" value="Unassembled WGS sequence"/>
</dbReference>